<keyword evidence="11" id="KW-1185">Reference proteome</keyword>
<dbReference type="GO" id="GO:0042840">
    <property type="term" value="P:D-glucuronate catabolic process"/>
    <property type="evidence" value="ECO:0007669"/>
    <property type="project" value="TreeGrafter"/>
</dbReference>
<evidence type="ECO:0000313" key="11">
    <source>
        <dbReference type="Proteomes" id="UP000215377"/>
    </source>
</evidence>
<dbReference type="InterPro" id="IPR004628">
    <property type="entry name" value="Man_deHydtase"/>
</dbReference>
<name>A0A225NLM3_9RHOB</name>
<evidence type="ECO:0000256" key="9">
    <source>
        <dbReference type="HAMAP-Rule" id="MF_00106"/>
    </source>
</evidence>
<dbReference type="HAMAP" id="MF_00106">
    <property type="entry name" value="UxuA"/>
    <property type="match status" value="1"/>
</dbReference>
<dbReference type="SUPFAM" id="SSF51658">
    <property type="entry name" value="Xylose isomerase-like"/>
    <property type="match status" value="1"/>
</dbReference>
<dbReference type="RefSeq" id="WP_088651583.1">
    <property type="nucleotide sequence ID" value="NZ_AQQR01000010.1"/>
</dbReference>
<evidence type="ECO:0000256" key="5">
    <source>
        <dbReference type="ARBA" id="ARBA00012927"/>
    </source>
</evidence>
<gene>
    <name evidence="9" type="primary">uxuA</name>
    <name evidence="10" type="ORF">ATO3_19535</name>
</gene>
<evidence type="ECO:0000256" key="1">
    <source>
        <dbReference type="ARBA" id="ARBA00001794"/>
    </source>
</evidence>
<comment type="catalytic activity">
    <reaction evidence="1 9">
        <text>D-mannonate = 2-dehydro-3-deoxy-D-gluconate + H2O</text>
        <dbReference type="Rhea" id="RHEA:20097"/>
        <dbReference type="ChEBI" id="CHEBI:15377"/>
        <dbReference type="ChEBI" id="CHEBI:17767"/>
        <dbReference type="ChEBI" id="CHEBI:57990"/>
        <dbReference type="EC" id="4.2.1.8"/>
    </reaction>
</comment>
<keyword evidence="7 9" id="KW-0464">Manganese</keyword>
<evidence type="ECO:0000256" key="6">
    <source>
        <dbReference type="ARBA" id="ARBA00023004"/>
    </source>
</evidence>
<evidence type="ECO:0000256" key="7">
    <source>
        <dbReference type="ARBA" id="ARBA00023211"/>
    </source>
</evidence>
<evidence type="ECO:0000313" key="10">
    <source>
        <dbReference type="EMBL" id="OWU71028.1"/>
    </source>
</evidence>
<keyword evidence="8 9" id="KW-0456">Lyase</keyword>
<proteinExistence type="inferred from homology"/>
<dbReference type="GO" id="GO:0030145">
    <property type="term" value="F:manganese ion binding"/>
    <property type="evidence" value="ECO:0007669"/>
    <property type="project" value="TreeGrafter"/>
</dbReference>
<dbReference type="PANTHER" id="PTHR30387:SF2">
    <property type="entry name" value="MANNONATE DEHYDRATASE"/>
    <property type="match status" value="1"/>
</dbReference>
<comment type="pathway">
    <text evidence="3 9">Carbohydrate metabolism; pentose and glucuronate interconversion.</text>
</comment>
<dbReference type="PIRSF" id="PIRSF016049">
    <property type="entry name" value="Man_dehyd"/>
    <property type="match status" value="1"/>
</dbReference>
<protein>
    <recommendedName>
        <fullName evidence="5 9">Mannonate dehydratase</fullName>
        <ecNumber evidence="5 9">4.2.1.8</ecNumber>
    </recommendedName>
    <alternativeName>
        <fullName evidence="9">D-mannonate hydro-lyase</fullName>
    </alternativeName>
</protein>
<dbReference type="InterPro" id="IPR036237">
    <property type="entry name" value="Xyl_isomerase-like_sf"/>
</dbReference>
<evidence type="ECO:0000256" key="3">
    <source>
        <dbReference type="ARBA" id="ARBA00004892"/>
    </source>
</evidence>
<dbReference type="PANTHER" id="PTHR30387">
    <property type="entry name" value="MANNONATE DEHYDRATASE"/>
    <property type="match status" value="1"/>
</dbReference>
<dbReference type="Gene3D" id="3.20.20.150">
    <property type="entry name" value="Divalent-metal-dependent TIM barrel enzymes"/>
    <property type="match status" value="1"/>
</dbReference>
<reference evidence="10 11" key="1">
    <citation type="submission" date="2013-04" db="EMBL/GenBank/DDBJ databases">
        <title>Oceanicola sp. 22II1-22F33 Genome Sequencing.</title>
        <authorList>
            <person name="Lai Q."/>
            <person name="Li G."/>
            <person name="Shao Z."/>
        </authorList>
    </citation>
    <scope>NUCLEOTIDE SEQUENCE [LARGE SCALE GENOMIC DNA]</scope>
    <source>
        <strain evidence="10 11">22II1-22F33</strain>
    </source>
</reference>
<dbReference type="OrthoDB" id="9780250at2"/>
<dbReference type="EMBL" id="AQQR01000010">
    <property type="protein sequence ID" value="OWU71028.1"/>
    <property type="molecule type" value="Genomic_DNA"/>
</dbReference>
<dbReference type="GO" id="GO:0008198">
    <property type="term" value="F:ferrous iron binding"/>
    <property type="evidence" value="ECO:0007669"/>
    <property type="project" value="TreeGrafter"/>
</dbReference>
<comment type="function">
    <text evidence="2 9">Catalyzes the dehydration of D-mannonate.</text>
</comment>
<keyword evidence="6 9" id="KW-0408">Iron</keyword>
<evidence type="ECO:0000256" key="4">
    <source>
        <dbReference type="ARBA" id="ARBA00007389"/>
    </source>
</evidence>
<dbReference type="UniPathway" id="UPA00246"/>
<dbReference type="NCBIfam" id="TIGR00695">
    <property type="entry name" value="uxuA"/>
    <property type="match status" value="1"/>
</dbReference>
<dbReference type="EC" id="4.2.1.8" evidence="5 9"/>
<dbReference type="Pfam" id="PF03786">
    <property type="entry name" value="UxuA"/>
    <property type="match status" value="1"/>
</dbReference>
<dbReference type="Proteomes" id="UP000215377">
    <property type="component" value="Unassembled WGS sequence"/>
</dbReference>
<dbReference type="AlphaFoldDB" id="A0A225NLM3"/>
<accession>A0A225NLM3</accession>
<evidence type="ECO:0000256" key="8">
    <source>
        <dbReference type="ARBA" id="ARBA00023239"/>
    </source>
</evidence>
<organism evidence="10 11">
    <name type="scientific">Marinibacterium profundimaris</name>
    <dbReference type="NCBI Taxonomy" id="1679460"/>
    <lineage>
        <taxon>Bacteria</taxon>
        <taxon>Pseudomonadati</taxon>
        <taxon>Pseudomonadota</taxon>
        <taxon>Alphaproteobacteria</taxon>
        <taxon>Rhodobacterales</taxon>
        <taxon>Paracoccaceae</taxon>
        <taxon>Marinibacterium</taxon>
    </lineage>
</organism>
<evidence type="ECO:0000256" key="2">
    <source>
        <dbReference type="ARBA" id="ARBA00002713"/>
    </source>
</evidence>
<comment type="cofactor">
    <cofactor evidence="9">
        <name>Fe(2+)</name>
        <dbReference type="ChEBI" id="CHEBI:29033"/>
    </cofactor>
    <cofactor evidence="9">
        <name>Mn(2+)</name>
        <dbReference type="ChEBI" id="CHEBI:29035"/>
    </cofactor>
</comment>
<dbReference type="GO" id="GO:0008927">
    <property type="term" value="F:mannonate dehydratase activity"/>
    <property type="evidence" value="ECO:0007669"/>
    <property type="project" value="UniProtKB-UniRule"/>
</dbReference>
<dbReference type="NCBIfam" id="NF003027">
    <property type="entry name" value="PRK03906.1"/>
    <property type="match status" value="1"/>
</dbReference>
<comment type="caution">
    <text evidence="10">The sequence shown here is derived from an EMBL/GenBank/DDBJ whole genome shotgun (WGS) entry which is preliminary data.</text>
</comment>
<comment type="similarity">
    <text evidence="4 9">Belongs to the mannonate dehydratase family.</text>
</comment>
<sequence length="391" mass="42570">MIESWRWFGPLDDISLPEIAQTGARGIVTACHEIPYGEVWSREAIAERKALIERAPGEMHWAVVESLPVHEDIKRGAGDLDRLFANYRQSLANLAAEGVTTVCYNFMPLLDWTRTRLDAALPAGGHALRFSQVEMAGFELHMLRREGAEAAYPPEVLARAEAWAAEAGEDERARLLTAIMAGLPGAYDRYDVEGLRAALAPWQGFTAEDLRSNFKRFLEEIVPTAEELGLGMCVHPDDPPRPLLGLPRVVSTGEDIAAVLAMVDSPANGLTLCSGSLGANPDNDVPAIARRFAARIHFAHLRNVSKEPDGSFQEAAHLEGDTDMVALVAALLEEDRRRQDNGGPEIPFRPDHGHALLGDLGRKTHPGYPLIGRMRGLAELRGVIAGLAHAG</sequence>